<dbReference type="PANTHER" id="PTHR33463">
    <property type="entry name" value="NB-ARC DOMAIN-CONTAINING PROTEIN-RELATED"/>
    <property type="match status" value="1"/>
</dbReference>
<dbReference type="InterPro" id="IPR032675">
    <property type="entry name" value="LRR_dom_sf"/>
</dbReference>
<evidence type="ECO:0000256" key="1">
    <source>
        <dbReference type="ARBA" id="ARBA00008894"/>
    </source>
</evidence>
<proteinExistence type="inferred from homology"/>
<dbReference type="Proteomes" id="UP000806378">
    <property type="component" value="Unassembled WGS sequence"/>
</dbReference>
<dbReference type="InterPro" id="IPR003593">
    <property type="entry name" value="AAA+_ATPase"/>
</dbReference>
<dbReference type="OrthoDB" id="1554329at2759"/>
<name>A0A8T0CRQ7_CORYI</name>
<reference evidence="7" key="1">
    <citation type="submission" date="2020-05" db="EMBL/GenBank/DDBJ databases">
        <title>WGS assembly of Corymbia citriodora subspecies variegata.</title>
        <authorList>
            <person name="Barry K."/>
            <person name="Hundley H."/>
            <person name="Shu S."/>
            <person name="Jenkins J."/>
            <person name="Grimwood J."/>
            <person name="Baten A."/>
        </authorList>
    </citation>
    <scope>NUCLEOTIDE SEQUENCE</scope>
    <source>
        <strain evidence="7">CV2-018</strain>
    </source>
</reference>
<dbReference type="Gramene" id="rna-gnl|WGS:JABURB|Cocit.L1818.1">
    <property type="protein sequence ID" value="cds-KAF7848595.1"/>
    <property type="gene ID" value="gene-BT93_L1818"/>
</dbReference>
<feature type="domain" description="AAA+ ATPase" evidence="6">
    <location>
        <begin position="204"/>
        <end position="347"/>
    </location>
</feature>
<keyword evidence="3" id="KW-0611">Plant defense</keyword>
<dbReference type="PRINTS" id="PR00364">
    <property type="entry name" value="DISEASERSIST"/>
</dbReference>
<dbReference type="SMART" id="SM00382">
    <property type="entry name" value="AAA"/>
    <property type="match status" value="1"/>
</dbReference>
<sequence>MADSVISVAWDVLKSYVIDPIKHQFGYLISSKSFASGLREEARNLENKAERFQNAAEVARNNLRNFYREFTEWETSAEKVLKEAGDLLDDFEKATKTCCYGTLPDPCYHYQFSRKADGKIKVIEQLTKKCNEFNESNIAFVNPAPGNVTALTPTRIEDKDVVQSATETASVSLASMSMNLRDDDVFESRAQIMKDIKEALADNSNSVVGIHGMGGLGKSTLLEEVKRIITKEKSFDWVAKADVSKNPDIKMIQGEIADALGLGEIKDKESISGRAELLRRRLEKEECNKKKVLIILDNLWEGLDLNKVGIPCRHDNKVLGCKLLLTSRSRDVLRRKMGCDKDFLLSGLKEEEAKRLFETTVGDKVHYDEFKPLVNVALHKCAGVPFLIVAMAKRFRDANLLEWNVTLNKIKKFKDEEINDSINQMLQWSYEKLEEEGKALLRLCVAYGIPKPSLEDLVRYGFGLGLFKGVSSMKEARESLSLQIRTLQASSLLLDSEDVDSFKIHDLVQDFVAFVSLRDQPLLVLKDKDKLVIEMLKDKPRNCMAICFPYVDMEELPQELDCPELRIFLLFTNNECRVPDSLFNSTRKLMVLNLTGVHLIHSPLPFRLLENLHTLCLDHSSLEDGGILGELKGLQILSLKYSKIQQLSKGIGQLVELRLLDLTKCSNLQIIEPGVLGSLIKLEELYMEYSFNKWNAVDQTPPTNASLIELNNMKNLYTLHVSIRDPSVVPEDLNIKKLTKYKIKIGGAWRQPSVEVSHKVSSILELKLDPKSDFFRKGCIQSILGKTDDLVLDTLDGIEQSICALSQEGFPKLKHLCIQNSPSIHYIIQSPSHTVFKTMESLLLVGLCNLEKICTNNISTKSFSALKVVRVNRCNKMEILFPLSLVRELPQLENIEVSSCKLMRGIVEADESGKLELNNLHVLKLWYLPHIRNFSTAESAPLGSTSDNPVGTRIAFFNGQQVSVPSLKSLTMIGLPNMKEIWSNEFSLELSNLQTLEVAQCKSLSKVISSRSSIKLHKLHNLCIRDCNSVQEIFDLNKPSTSGNVDTLFEVTTLKLVKLGSLRCIWNKNPCGIMGFHNLNKLEVDHCDDLGFLFFPSIIKSLTQLRDLTVSHCKKMEAIITEEEGLGLGASETLAFPTLTNLTLTYLESLKCFSREKCSQEARSQDCVKSPSTALFNQEVCD</sequence>
<feature type="coiled-coil region" evidence="5">
    <location>
        <begin position="35"/>
        <end position="69"/>
    </location>
</feature>
<evidence type="ECO:0000256" key="2">
    <source>
        <dbReference type="ARBA" id="ARBA00022741"/>
    </source>
</evidence>
<keyword evidence="4" id="KW-0067">ATP-binding</keyword>
<dbReference type="InterPro" id="IPR027417">
    <property type="entry name" value="P-loop_NTPase"/>
</dbReference>
<accession>A0A8T0CRQ7</accession>
<organism evidence="7 8">
    <name type="scientific">Corymbia citriodora subsp. variegata</name>
    <dbReference type="NCBI Taxonomy" id="360336"/>
    <lineage>
        <taxon>Eukaryota</taxon>
        <taxon>Viridiplantae</taxon>
        <taxon>Streptophyta</taxon>
        <taxon>Embryophyta</taxon>
        <taxon>Tracheophyta</taxon>
        <taxon>Spermatophyta</taxon>
        <taxon>Magnoliopsida</taxon>
        <taxon>eudicotyledons</taxon>
        <taxon>Gunneridae</taxon>
        <taxon>Pentapetalae</taxon>
        <taxon>rosids</taxon>
        <taxon>malvids</taxon>
        <taxon>Myrtales</taxon>
        <taxon>Myrtaceae</taxon>
        <taxon>Myrtoideae</taxon>
        <taxon>Eucalypteae</taxon>
        <taxon>Corymbia</taxon>
    </lineage>
</organism>
<dbReference type="GO" id="GO:0005524">
    <property type="term" value="F:ATP binding"/>
    <property type="evidence" value="ECO:0007669"/>
    <property type="project" value="UniProtKB-KW"/>
</dbReference>
<dbReference type="SUPFAM" id="SSF52058">
    <property type="entry name" value="L domain-like"/>
    <property type="match status" value="1"/>
</dbReference>
<dbReference type="InterPro" id="IPR057135">
    <property type="entry name" value="At4g27190-like_LRR"/>
</dbReference>
<comment type="caution">
    <text evidence="7">The sequence shown here is derived from an EMBL/GenBank/DDBJ whole genome shotgun (WGS) entry which is preliminary data.</text>
</comment>
<dbReference type="InterPro" id="IPR042197">
    <property type="entry name" value="Apaf_helical"/>
</dbReference>
<protein>
    <recommendedName>
        <fullName evidence="6">AAA+ ATPase domain-containing protein</fullName>
    </recommendedName>
</protein>
<dbReference type="Gene3D" id="3.40.50.300">
    <property type="entry name" value="P-loop containing nucleotide triphosphate hydrolases"/>
    <property type="match status" value="1"/>
</dbReference>
<dbReference type="Pfam" id="PF00931">
    <property type="entry name" value="NB-ARC"/>
    <property type="match status" value="1"/>
</dbReference>
<evidence type="ECO:0000256" key="4">
    <source>
        <dbReference type="ARBA" id="ARBA00022840"/>
    </source>
</evidence>
<evidence type="ECO:0000259" key="6">
    <source>
        <dbReference type="SMART" id="SM00382"/>
    </source>
</evidence>
<dbReference type="Pfam" id="PF23247">
    <property type="entry name" value="LRR_RPS2"/>
    <property type="match status" value="2"/>
</dbReference>
<dbReference type="InterPro" id="IPR002182">
    <property type="entry name" value="NB-ARC"/>
</dbReference>
<keyword evidence="8" id="KW-1185">Reference proteome</keyword>
<dbReference type="Gene3D" id="1.10.8.430">
    <property type="entry name" value="Helical domain of apoptotic protease-activating factors"/>
    <property type="match status" value="1"/>
</dbReference>
<gene>
    <name evidence="7" type="ORF">BT93_L1818</name>
</gene>
<evidence type="ECO:0000313" key="7">
    <source>
        <dbReference type="EMBL" id="KAF7848595.1"/>
    </source>
</evidence>
<evidence type="ECO:0000256" key="5">
    <source>
        <dbReference type="SAM" id="Coils"/>
    </source>
</evidence>
<dbReference type="GO" id="GO:0006952">
    <property type="term" value="P:defense response"/>
    <property type="evidence" value="ECO:0007669"/>
    <property type="project" value="UniProtKB-KW"/>
</dbReference>
<dbReference type="InterPro" id="IPR050905">
    <property type="entry name" value="Plant_NBS-LRR"/>
</dbReference>
<keyword evidence="5" id="KW-0175">Coiled coil</keyword>
<comment type="similarity">
    <text evidence="1">Belongs to the disease resistance NB-LRR family.</text>
</comment>
<dbReference type="GO" id="GO:0043531">
    <property type="term" value="F:ADP binding"/>
    <property type="evidence" value="ECO:0007669"/>
    <property type="project" value="InterPro"/>
</dbReference>
<dbReference type="PANTHER" id="PTHR33463:SF203">
    <property type="entry name" value="AAA+ ATPASE DOMAIN-CONTAINING PROTEIN"/>
    <property type="match status" value="1"/>
</dbReference>
<dbReference type="AlphaFoldDB" id="A0A8T0CRQ7"/>
<evidence type="ECO:0000313" key="8">
    <source>
        <dbReference type="Proteomes" id="UP000806378"/>
    </source>
</evidence>
<dbReference type="EMBL" id="MU090055">
    <property type="protein sequence ID" value="KAF7848595.1"/>
    <property type="molecule type" value="Genomic_DNA"/>
</dbReference>
<evidence type="ECO:0000256" key="3">
    <source>
        <dbReference type="ARBA" id="ARBA00022821"/>
    </source>
</evidence>
<dbReference type="SUPFAM" id="SSF52540">
    <property type="entry name" value="P-loop containing nucleoside triphosphate hydrolases"/>
    <property type="match status" value="1"/>
</dbReference>
<keyword evidence="2" id="KW-0547">Nucleotide-binding</keyword>
<dbReference type="Gene3D" id="3.80.10.10">
    <property type="entry name" value="Ribonuclease Inhibitor"/>
    <property type="match status" value="2"/>
</dbReference>